<keyword evidence="4" id="KW-0798">TonB box</keyword>
<dbReference type="Pfam" id="PF00593">
    <property type="entry name" value="TonB_dep_Rec_b-barrel"/>
    <property type="match status" value="1"/>
</dbReference>
<comment type="subcellular location">
    <subcellularLocation>
        <location evidence="1 4">Cell outer membrane</location>
    </subcellularLocation>
</comment>
<dbReference type="InterPro" id="IPR036942">
    <property type="entry name" value="Beta-barrel_TonB_sf"/>
</dbReference>
<evidence type="ECO:0000256" key="6">
    <source>
        <dbReference type="SAM" id="SignalP"/>
    </source>
</evidence>
<feature type="region of interest" description="Disordered" evidence="5">
    <location>
        <begin position="699"/>
        <end position="718"/>
    </location>
</feature>
<feature type="signal peptide" evidence="6">
    <location>
        <begin position="1"/>
        <end position="36"/>
    </location>
</feature>
<dbReference type="eggNOG" id="COG1629">
    <property type="taxonomic scope" value="Bacteria"/>
</dbReference>
<reference evidence="10" key="1">
    <citation type="submission" date="2011-03" db="EMBL/GenBank/DDBJ databases">
        <title>Draft genome sequence of Brevundimonas diminuta.</title>
        <authorList>
            <person name="Brown P.J.B."/>
            <person name="Buechlein A."/>
            <person name="Hemmerich C."/>
            <person name="Brun Y.V."/>
        </authorList>
    </citation>
    <scope>NUCLEOTIDE SEQUENCE [LARGE SCALE GENOMIC DNA]</scope>
    <source>
        <strain evidence="10">C19</strain>
    </source>
</reference>
<dbReference type="RefSeq" id="WP_006272069.1">
    <property type="nucleotide sequence ID" value="NZ_GL883077.1"/>
</dbReference>
<evidence type="ECO:0000313" key="10">
    <source>
        <dbReference type="Proteomes" id="UP000006512"/>
    </source>
</evidence>
<evidence type="ECO:0000259" key="7">
    <source>
        <dbReference type="Pfam" id="PF00593"/>
    </source>
</evidence>
<name>F4QI20_9CAUL</name>
<evidence type="ECO:0000256" key="3">
    <source>
        <dbReference type="ARBA" id="ARBA00023237"/>
    </source>
</evidence>
<comment type="similarity">
    <text evidence="4">Belongs to the TonB-dependent receptor family.</text>
</comment>
<gene>
    <name evidence="9" type="ORF">ABI_13250</name>
</gene>
<feature type="domain" description="TonB-dependent receptor-like beta-barrel" evidence="7">
    <location>
        <begin position="452"/>
        <end position="912"/>
    </location>
</feature>
<dbReference type="Gene3D" id="2.170.130.10">
    <property type="entry name" value="TonB-dependent receptor, plug domain"/>
    <property type="match status" value="1"/>
</dbReference>
<dbReference type="SUPFAM" id="SSF56935">
    <property type="entry name" value="Porins"/>
    <property type="match status" value="1"/>
</dbReference>
<sequence length="951" mass="105182">MSDISSARRRGRHLKSICLTAVSVMALGMGAQAAMAQDTPAAATDDNVVVVTGVRASIQKSLNIKRRSVQVVDSVVAEDIGKLPDNNVVEALQRVTGIQVANRGGGEGSGIFIRGMPDITTTWNGRNIFTASGRQLELQDIPSNLISRIDVYKTRSADQFEAGLGGQIDVFTRRPFDFKGPELSLSARNVYLMPADKLNPSMSALVSNRWETSHGDVGALLNVSYNRTQYRDENITAGAMVPYMTANPPAGWAPYEKINGSDGRVPNLATADPNDLLQLWQPGSERGLPWAAGSTLDFNGTPVPYVLTRDAVIATDLLGDRERPAANLALQWRPNADAEYTFEYAYEGYRNTIKQRMLFTFVDWWGSLGANPGSTVELYPNSNVIKSRTVNFPFSFTSGENTTQSTDTHIFALNGKWNIGDKLRVTADLSHVSSEFNTQFIALRATHVFDKVTVDFNDNDGVPSLAYGNNADAANPAMWNADYFYDNANRNEGSGTALTVRGVYQADKGPLKTISFGFNYDTHDATEARWFQDGCMCGPALTTYDPDFVTYNSGFFDGIADFPHSWAVVNGDYLVENADAMRRLVQAREPWRGIKTSEALKFDTTFEITEKTGSAYVMADFENSLFGGTLFSQIGVRYVDVSTDMTFGANGAEAQVAKYLPSVTVRYDATDDIRLRFNYGETLRRPNFADLNPTRNLGDDLTNTGYGTGSSGNPNLRPTESKNVDFGFEWYFARDSLFNVTLFRREIEGLVVPLLNRITDTDPRYPNTDTFIVTSPVNASDGVLQGAEVAMTYFPKWLPDALDGFGIQGSLTMLDSSQNIPITNLQGVIVDQAETDFFGVSDLSYNVTLVYDKGPFDARVSYVWRDDWLRNNEARLFANPIGIWSRDEGFLDFQLSYDVSDKVAVTFDATNILKQKSQGYYKFEDVGSPEMSNFNNFLISSSFAVGVRWKM</sequence>
<dbReference type="InterPro" id="IPR012910">
    <property type="entry name" value="Plug_dom"/>
</dbReference>
<evidence type="ECO:0000313" key="9">
    <source>
        <dbReference type="EMBL" id="EGF92887.1"/>
    </source>
</evidence>
<dbReference type="HOGENOM" id="CLU_006935_2_0_5"/>
<evidence type="ECO:0000256" key="1">
    <source>
        <dbReference type="ARBA" id="ARBA00004442"/>
    </source>
</evidence>
<dbReference type="InterPro" id="IPR000531">
    <property type="entry name" value="Beta-barrel_TonB"/>
</dbReference>
<keyword evidence="2 4" id="KW-0472">Membrane</keyword>
<evidence type="ECO:0000256" key="2">
    <source>
        <dbReference type="ARBA" id="ARBA00023136"/>
    </source>
</evidence>
<dbReference type="Pfam" id="PF07715">
    <property type="entry name" value="Plug"/>
    <property type="match status" value="1"/>
</dbReference>
<dbReference type="Proteomes" id="UP000006512">
    <property type="component" value="Unassembled WGS sequence"/>
</dbReference>
<dbReference type="InterPro" id="IPR010104">
    <property type="entry name" value="TonB_rcpt_bac"/>
</dbReference>
<keyword evidence="9" id="KW-0675">Receptor</keyword>
<keyword evidence="3" id="KW-0998">Cell outer membrane</keyword>
<protein>
    <submittedName>
        <fullName evidence="9">TonB-dependent receptor family protein</fullName>
    </submittedName>
</protein>
<dbReference type="OrthoDB" id="5476657at2"/>
<evidence type="ECO:0000256" key="4">
    <source>
        <dbReference type="RuleBase" id="RU003357"/>
    </source>
</evidence>
<dbReference type="PANTHER" id="PTHR40980">
    <property type="entry name" value="PLUG DOMAIN-CONTAINING PROTEIN"/>
    <property type="match status" value="1"/>
</dbReference>
<feature type="chain" id="PRO_5003316547" evidence="6">
    <location>
        <begin position="37"/>
        <end position="951"/>
    </location>
</feature>
<dbReference type="InterPro" id="IPR037066">
    <property type="entry name" value="Plug_dom_sf"/>
</dbReference>
<dbReference type="eggNOG" id="COG4771">
    <property type="taxonomic scope" value="Bacteria"/>
</dbReference>
<dbReference type="Gene3D" id="2.40.170.20">
    <property type="entry name" value="TonB-dependent receptor, beta-barrel domain"/>
    <property type="match status" value="1"/>
</dbReference>
<dbReference type="GO" id="GO:0009279">
    <property type="term" value="C:cell outer membrane"/>
    <property type="evidence" value="ECO:0007669"/>
    <property type="project" value="UniProtKB-SubCell"/>
</dbReference>
<evidence type="ECO:0000256" key="5">
    <source>
        <dbReference type="SAM" id="MobiDB-lite"/>
    </source>
</evidence>
<dbReference type="NCBIfam" id="TIGR01782">
    <property type="entry name" value="TonB-Xanth-Caul"/>
    <property type="match status" value="1"/>
</dbReference>
<proteinExistence type="inferred from homology"/>
<evidence type="ECO:0000259" key="8">
    <source>
        <dbReference type="Pfam" id="PF07715"/>
    </source>
</evidence>
<dbReference type="PANTHER" id="PTHR40980:SF3">
    <property type="entry name" value="TONB-DEPENDENT RECEPTOR-LIKE BETA-BARREL DOMAIN-CONTAINING PROTEIN"/>
    <property type="match status" value="1"/>
</dbReference>
<dbReference type="EMBL" id="GL883077">
    <property type="protein sequence ID" value="EGF92887.1"/>
    <property type="molecule type" value="Genomic_DNA"/>
</dbReference>
<dbReference type="STRING" id="715226.ABI_13250"/>
<keyword evidence="6" id="KW-0732">Signal</keyword>
<accession>F4QI20</accession>
<dbReference type="AlphaFoldDB" id="F4QI20"/>
<keyword evidence="10" id="KW-1185">Reference proteome</keyword>
<feature type="domain" description="TonB-dependent receptor plug" evidence="8">
    <location>
        <begin position="66"/>
        <end position="160"/>
    </location>
</feature>
<organism evidence="9 10">
    <name type="scientific">Asticcacaulis biprosthecium C19</name>
    <dbReference type="NCBI Taxonomy" id="715226"/>
    <lineage>
        <taxon>Bacteria</taxon>
        <taxon>Pseudomonadati</taxon>
        <taxon>Pseudomonadota</taxon>
        <taxon>Alphaproteobacteria</taxon>
        <taxon>Caulobacterales</taxon>
        <taxon>Caulobacteraceae</taxon>
        <taxon>Asticcacaulis</taxon>
    </lineage>
</organism>